<name>A0A7Y9W233_9PSED</name>
<dbReference type="Proteomes" id="UP000553035">
    <property type="component" value="Unassembled WGS sequence"/>
</dbReference>
<dbReference type="AlphaFoldDB" id="A0A7Y9W233"/>
<evidence type="ECO:0000313" key="1">
    <source>
        <dbReference type="EMBL" id="NYH12315.1"/>
    </source>
</evidence>
<comment type="caution">
    <text evidence="1">The sequence shown here is derived from an EMBL/GenBank/DDBJ whole genome shotgun (WGS) entry which is preliminary data.</text>
</comment>
<accession>A0A7Y9W233</accession>
<reference evidence="1 2" key="1">
    <citation type="submission" date="2020-07" db="EMBL/GenBank/DDBJ databases">
        <title>Exploring microbial biodiversity for novel pathways involved in the catabolism of aromatic compounds derived from lignin.</title>
        <authorList>
            <person name="Elkins J."/>
        </authorList>
    </citation>
    <scope>NUCLEOTIDE SEQUENCE [LARGE SCALE GENOMIC DNA]</scope>
    <source>
        <strain evidence="1 2">VanB</strain>
    </source>
</reference>
<organism evidence="1 2">
    <name type="scientific">Pseudomonas moraviensis</name>
    <dbReference type="NCBI Taxonomy" id="321662"/>
    <lineage>
        <taxon>Bacteria</taxon>
        <taxon>Pseudomonadati</taxon>
        <taxon>Pseudomonadota</taxon>
        <taxon>Gammaproteobacteria</taxon>
        <taxon>Pseudomonadales</taxon>
        <taxon>Pseudomonadaceae</taxon>
        <taxon>Pseudomonas</taxon>
    </lineage>
</organism>
<protein>
    <submittedName>
        <fullName evidence="1">Uncharacterized protein</fullName>
    </submittedName>
</protein>
<proteinExistence type="predicted"/>
<dbReference type="EMBL" id="JACCAT010000001">
    <property type="protein sequence ID" value="NYH12315.1"/>
    <property type="molecule type" value="Genomic_DNA"/>
</dbReference>
<sequence length="86" mass="9377">MSRVSGKKYSSSTLSGYKTKEEAEQHVLSNYSSVPVEVQNVGSDFVFYFEDPNGVLYIATPNDSVMRGVQAEEMVEFSSGLKGGAK</sequence>
<evidence type="ECO:0000313" key="2">
    <source>
        <dbReference type="Proteomes" id="UP000553035"/>
    </source>
</evidence>
<gene>
    <name evidence="1" type="ORF">GGI52_005358</name>
</gene>
<dbReference type="RefSeq" id="WP_179695316.1">
    <property type="nucleotide sequence ID" value="NZ_JACCAT010000001.1"/>
</dbReference>